<dbReference type="Proteomes" id="UP000654075">
    <property type="component" value="Unassembled WGS sequence"/>
</dbReference>
<protein>
    <recommendedName>
        <fullName evidence="6">Subtilisin</fullName>
    </recommendedName>
</protein>
<evidence type="ECO:0000313" key="5">
    <source>
        <dbReference type="Proteomes" id="UP000654075"/>
    </source>
</evidence>
<evidence type="ECO:0000313" key="2">
    <source>
        <dbReference type="EMBL" id="CAE8634303.1"/>
    </source>
</evidence>
<dbReference type="AlphaFoldDB" id="A0A813LNE5"/>
<proteinExistence type="predicted"/>
<dbReference type="SUPFAM" id="SSF53187">
    <property type="entry name" value="Zn-dependent exopeptidases"/>
    <property type="match status" value="1"/>
</dbReference>
<evidence type="ECO:0000313" key="4">
    <source>
        <dbReference type="Proteomes" id="UP000626109"/>
    </source>
</evidence>
<feature type="signal peptide" evidence="1">
    <location>
        <begin position="1"/>
        <end position="27"/>
    </location>
</feature>
<dbReference type="EMBL" id="CAJNNV010030962">
    <property type="protein sequence ID" value="CAE8634303.1"/>
    <property type="molecule type" value="Genomic_DNA"/>
</dbReference>
<organism evidence="3 4">
    <name type="scientific">Polarella glacialis</name>
    <name type="common">Dinoflagellate</name>
    <dbReference type="NCBI Taxonomy" id="89957"/>
    <lineage>
        <taxon>Eukaryota</taxon>
        <taxon>Sar</taxon>
        <taxon>Alveolata</taxon>
        <taxon>Dinophyceae</taxon>
        <taxon>Suessiales</taxon>
        <taxon>Suessiaceae</taxon>
        <taxon>Polarella</taxon>
    </lineage>
</organism>
<evidence type="ECO:0000313" key="3">
    <source>
        <dbReference type="EMBL" id="CAE8734274.1"/>
    </source>
</evidence>
<comment type="caution">
    <text evidence="3">The sequence shown here is derived from an EMBL/GenBank/DDBJ whole genome shotgun (WGS) entry which is preliminary data.</text>
</comment>
<gene>
    <name evidence="2" type="ORF">PGLA1383_LOCUS49956</name>
    <name evidence="3" type="ORF">PGLA2088_LOCUS47218</name>
</gene>
<evidence type="ECO:0000256" key="1">
    <source>
        <dbReference type="SAM" id="SignalP"/>
    </source>
</evidence>
<evidence type="ECO:0008006" key="6">
    <source>
        <dbReference type="Google" id="ProtNLM"/>
    </source>
</evidence>
<feature type="chain" id="PRO_5036222314" description="Subtilisin" evidence="1">
    <location>
        <begin position="28"/>
        <end position="509"/>
    </location>
</feature>
<sequence length="509" mass="54348">MASASSSRLSWAAVVVVSLLGLCLATAWDLAAALEQPVVGTCGPDSDAESCGAADVSSALQLRRETAESGDEDTQGGIKFKGITEWILKHFVQQYAAIAETRLTATPSDEATSKWITKTLEGAGLNVELQKYHIPGAQLWVPDGDGSTASHYGCLLKLDRVRVPCYVVQSPPAKPVDISNVPMKRVLVIQKMHGYELGSAQELLLQHVDASGKLPYDVAIVVNLGYTPNPFTWKQEGIEPAMIPVIEVPNMFASNVRWSRKITKLRLSGTWKSDAKSQNVIATLKSYAPAACSTKLARPLPFYLGTPVNCFFDCGPHRAAGVAVLMAVAHDLASKPVRCHKGHFAENRCMMPVFGFSSGHDMGDPGITAGILPWLQNLTSGLNVPMSEVVYVNIGANLGNRAEKNGQPAVLPLLVESFQQKGSDTSAAMSAFQVNVCSGSNSVCSQPPLSAVEGAGRTPVQAGLMVVNLASFFGEPFESPPVHEIQFEDLRYIAKGVSKAVRAAICSGR</sequence>
<keyword evidence="1" id="KW-0732">Signal</keyword>
<name>A0A813LNE5_POLGL</name>
<dbReference type="EMBL" id="CAJNNW010036436">
    <property type="protein sequence ID" value="CAE8734274.1"/>
    <property type="molecule type" value="Genomic_DNA"/>
</dbReference>
<keyword evidence="5" id="KW-1185">Reference proteome</keyword>
<accession>A0A813LNE5</accession>
<reference evidence="3" key="1">
    <citation type="submission" date="2021-02" db="EMBL/GenBank/DDBJ databases">
        <authorList>
            <person name="Dougan E. K."/>
            <person name="Rhodes N."/>
            <person name="Thang M."/>
            <person name="Chan C."/>
        </authorList>
    </citation>
    <scope>NUCLEOTIDE SEQUENCE</scope>
</reference>
<dbReference type="Proteomes" id="UP000626109">
    <property type="component" value="Unassembled WGS sequence"/>
</dbReference>